<feature type="signal peptide" evidence="4">
    <location>
        <begin position="1"/>
        <end position="19"/>
    </location>
</feature>
<evidence type="ECO:0000256" key="1">
    <source>
        <dbReference type="ARBA" id="ARBA00022630"/>
    </source>
</evidence>
<dbReference type="InterPro" id="IPR002938">
    <property type="entry name" value="FAD-bd"/>
</dbReference>
<dbReference type="GO" id="GO:0016491">
    <property type="term" value="F:oxidoreductase activity"/>
    <property type="evidence" value="ECO:0007669"/>
    <property type="project" value="UniProtKB-KW"/>
</dbReference>
<feature type="chain" id="PRO_5030542721" description="FAD-binding domain-containing protein" evidence="4">
    <location>
        <begin position="20"/>
        <end position="554"/>
    </location>
</feature>
<organism evidence="6">
    <name type="scientific">Odontella aurita</name>
    <dbReference type="NCBI Taxonomy" id="265563"/>
    <lineage>
        <taxon>Eukaryota</taxon>
        <taxon>Sar</taxon>
        <taxon>Stramenopiles</taxon>
        <taxon>Ochrophyta</taxon>
        <taxon>Bacillariophyta</taxon>
        <taxon>Mediophyceae</taxon>
        <taxon>Biddulphiophycidae</taxon>
        <taxon>Eupodiscales</taxon>
        <taxon>Odontellaceae</taxon>
        <taxon>Odontella</taxon>
    </lineage>
</organism>
<keyword evidence="4" id="KW-0732">Signal</keyword>
<dbReference type="GO" id="GO:0044550">
    <property type="term" value="P:secondary metabolite biosynthetic process"/>
    <property type="evidence" value="ECO:0007669"/>
    <property type="project" value="TreeGrafter"/>
</dbReference>
<dbReference type="PANTHER" id="PTHR46720:SF3">
    <property type="entry name" value="FAD-BINDING DOMAIN-CONTAINING PROTEIN-RELATED"/>
    <property type="match status" value="1"/>
</dbReference>
<protein>
    <recommendedName>
        <fullName evidence="5">FAD-binding domain-containing protein</fullName>
    </recommendedName>
</protein>
<dbReference type="GO" id="GO:0071949">
    <property type="term" value="F:FAD binding"/>
    <property type="evidence" value="ECO:0007669"/>
    <property type="project" value="InterPro"/>
</dbReference>
<gene>
    <name evidence="6" type="ORF">OAUR00152_LOCUS19474</name>
</gene>
<reference evidence="6" key="1">
    <citation type="submission" date="2021-01" db="EMBL/GenBank/DDBJ databases">
        <authorList>
            <person name="Corre E."/>
            <person name="Pelletier E."/>
            <person name="Niang G."/>
            <person name="Scheremetjew M."/>
            <person name="Finn R."/>
            <person name="Kale V."/>
            <person name="Holt S."/>
            <person name="Cochrane G."/>
            <person name="Meng A."/>
            <person name="Brown T."/>
            <person name="Cohen L."/>
        </authorList>
    </citation>
    <scope>NUCLEOTIDE SEQUENCE</scope>
    <source>
        <strain evidence="6">Isolate 1302-5</strain>
    </source>
</reference>
<accession>A0A7S4J1L1</accession>
<evidence type="ECO:0000259" key="5">
    <source>
        <dbReference type="Pfam" id="PF01494"/>
    </source>
</evidence>
<evidence type="ECO:0000256" key="2">
    <source>
        <dbReference type="ARBA" id="ARBA00022827"/>
    </source>
</evidence>
<dbReference type="SUPFAM" id="SSF51905">
    <property type="entry name" value="FAD/NAD(P)-binding domain"/>
    <property type="match status" value="1"/>
</dbReference>
<evidence type="ECO:0000313" key="6">
    <source>
        <dbReference type="EMBL" id="CAE2247330.1"/>
    </source>
</evidence>
<proteinExistence type="predicted"/>
<dbReference type="PANTHER" id="PTHR46720">
    <property type="entry name" value="HYDROXYLASE, PUTATIVE (AFU_ORTHOLOGUE AFUA_3G01460)-RELATED"/>
    <property type="match status" value="1"/>
</dbReference>
<sequence>MKFILPFVVVWIGLPGTSSLNLPLSLSNVQQSPPIRRVAVIGAGIAGLSVAHALENSPGCAGSYLQAGGKPYVEDSASPEKKGGLFGDIFGRKDEGRGGGAYGIQVSIFDSRPALDFDTGAGIQLNGGMSVLRKINPDLQAKVAAASLPLKDIRSRSKPWLPGDNPFQTLLELNIESEIRAVGGKTEEDLIVDGEVMCYAIMRGALQEAMLDELPSAVKERTLFNKKLTSVKPSEDSNGIYCAFEDNTVHGPFDMVIGCDGIKSAVKQYIDNGEITGEEDSSAIYSGIRVSYAVQDGSSSDPPTSSSEFRQYFGDGAYALAAAYGAGRGRPAAKGAYLIVRDEDYIGPFKVKSEGKASARAAENDDWTQNNRVDNKDECLERVRRTSIPDIDIGPILESADRFFELGVYFHNPFSLKGWSREVKESGGRYCVLAGDGAHAMPPFLGQGSNQAVQDAYTLATKIFQHNANCELNLSTNIDSSESETFRNLGTLLRDYENVRWPPTASITAKAVFLGYLETGAAGFLSKFRDTFFFVAGKVGIARKVFFDAATPKI</sequence>
<keyword evidence="1" id="KW-0285">Flavoprotein</keyword>
<evidence type="ECO:0000256" key="3">
    <source>
        <dbReference type="ARBA" id="ARBA00023002"/>
    </source>
</evidence>
<dbReference type="EMBL" id="HBKQ01028676">
    <property type="protein sequence ID" value="CAE2247330.1"/>
    <property type="molecule type" value="Transcribed_RNA"/>
</dbReference>
<dbReference type="AlphaFoldDB" id="A0A7S4J1L1"/>
<name>A0A7S4J1L1_9STRA</name>
<evidence type="ECO:0000256" key="4">
    <source>
        <dbReference type="SAM" id="SignalP"/>
    </source>
</evidence>
<keyword evidence="3" id="KW-0560">Oxidoreductase</keyword>
<dbReference type="PRINTS" id="PR00420">
    <property type="entry name" value="RNGMNOXGNASE"/>
</dbReference>
<dbReference type="Pfam" id="PF01494">
    <property type="entry name" value="FAD_binding_3"/>
    <property type="match status" value="1"/>
</dbReference>
<dbReference type="InterPro" id="IPR036188">
    <property type="entry name" value="FAD/NAD-bd_sf"/>
</dbReference>
<feature type="domain" description="FAD-binding" evidence="5">
    <location>
        <begin position="432"/>
        <end position="464"/>
    </location>
</feature>
<dbReference type="InterPro" id="IPR051104">
    <property type="entry name" value="FAD_monoxygenase"/>
</dbReference>
<keyword evidence="2" id="KW-0274">FAD</keyword>
<dbReference type="Gene3D" id="3.50.50.60">
    <property type="entry name" value="FAD/NAD(P)-binding domain"/>
    <property type="match status" value="1"/>
</dbReference>